<dbReference type="NCBIfam" id="TIGR01549">
    <property type="entry name" value="HAD-SF-IA-v1"/>
    <property type="match status" value="1"/>
</dbReference>
<evidence type="ECO:0000256" key="3">
    <source>
        <dbReference type="ARBA" id="ARBA00006171"/>
    </source>
</evidence>
<dbReference type="InterPro" id="IPR050155">
    <property type="entry name" value="HAD-like_hydrolase_sf"/>
</dbReference>
<dbReference type="InterPro" id="IPR006439">
    <property type="entry name" value="HAD-SF_hydro_IA"/>
</dbReference>
<organism evidence="5 6">
    <name type="scientific">Candidatus Fonsibacter lacus</name>
    <dbReference type="NCBI Taxonomy" id="2576439"/>
    <lineage>
        <taxon>Bacteria</taxon>
        <taxon>Pseudomonadati</taxon>
        <taxon>Pseudomonadota</taxon>
        <taxon>Alphaproteobacteria</taxon>
        <taxon>Candidatus Pelagibacterales</taxon>
        <taxon>Candidatus Pelagibacterales incertae sedis</taxon>
        <taxon>Candidatus Fonsibacter</taxon>
    </lineage>
</organism>
<comment type="similarity">
    <text evidence="3">Belongs to the HAD-like hydrolase superfamily. CbbY/CbbZ/Gph/YieH family.</text>
</comment>
<dbReference type="GO" id="GO:0005829">
    <property type="term" value="C:cytosol"/>
    <property type="evidence" value="ECO:0007669"/>
    <property type="project" value="TreeGrafter"/>
</dbReference>
<gene>
    <name evidence="5" type="ORF">EBX74_03690</name>
</gene>
<dbReference type="EMBL" id="RGOB01000118">
    <property type="protein sequence ID" value="NCU53383.1"/>
    <property type="molecule type" value="Genomic_DNA"/>
</dbReference>
<dbReference type="PANTHER" id="PTHR43434:SF1">
    <property type="entry name" value="PHOSPHOGLYCOLATE PHOSPHATASE"/>
    <property type="match status" value="1"/>
</dbReference>
<evidence type="ECO:0000313" key="5">
    <source>
        <dbReference type="EMBL" id="NCU53383.1"/>
    </source>
</evidence>
<dbReference type="AlphaFoldDB" id="A0A966HQC0"/>
<protein>
    <recommendedName>
        <fullName evidence="4">phosphoglycolate phosphatase</fullName>
        <ecNumber evidence="4">3.1.3.18</ecNumber>
    </recommendedName>
</protein>
<comment type="caution">
    <text evidence="5">The sequence shown here is derived from an EMBL/GenBank/DDBJ whole genome shotgun (WGS) entry which is preliminary data.</text>
</comment>
<dbReference type="InterPro" id="IPR023214">
    <property type="entry name" value="HAD_sf"/>
</dbReference>
<dbReference type="Gene3D" id="3.40.50.1000">
    <property type="entry name" value="HAD superfamily/HAD-like"/>
    <property type="match status" value="1"/>
</dbReference>
<dbReference type="GO" id="GO:0008967">
    <property type="term" value="F:phosphoglycolate phosphatase activity"/>
    <property type="evidence" value="ECO:0007669"/>
    <property type="project" value="UniProtKB-EC"/>
</dbReference>
<keyword evidence="5" id="KW-0378">Hydrolase</keyword>
<evidence type="ECO:0000256" key="1">
    <source>
        <dbReference type="ARBA" id="ARBA00000830"/>
    </source>
</evidence>
<dbReference type="InterPro" id="IPR036412">
    <property type="entry name" value="HAD-like_sf"/>
</dbReference>
<dbReference type="SUPFAM" id="SSF56784">
    <property type="entry name" value="HAD-like"/>
    <property type="match status" value="1"/>
</dbReference>
<dbReference type="PANTHER" id="PTHR43434">
    <property type="entry name" value="PHOSPHOGLYCOLATE PHOSPHATASE"/>
    <property type="match status" value="1"/>
</dbReference>
<evidence type="ECO:0000256" key="2">
    <source>
        <dbReference type="ARBA" id="ARBA00004818"/>
    </source>
</evidence>
<dbReference type="GO" id="GO:0006281">
    <property type="term" value="P:DNA repair"/>
    <property type="evidence" value="ECO:0007669"/>
    <property type="project" value="TreeGrafter"/>
</dbReference>
<comment type="catalytic activity">
    <reaction evidence="1">
        <text>2-phosphoglycolate + H2O = glycolate + phosphate</text>
        <dbReference type="Rhea" id="RHEA:14369"/>
        <dbReference type="ChEBI" id="CHEBI:15377"/>
        <dbReference type="ChEBI" id="CHEBI:29805"/>
        <dbReference type="ChEBI" id="CHEBI:43474"/>
        <dbReference type="ChEBI" id="CHEBI:58033"/>
        <dbReference type="EC" id="3.1.3.18"/>
    </reaction>
</comment>
<dbReference type="Pfam" id="PF13419">
    <property type="entry name" value="HAD_2"/>
    <property type="match status" value="1"/>
</dbReference>
<proteinExistence type="inferred from homology"/>
<name>A0A966HQC0_9PROT</name>
<sequence>MPYLVSPCQLEGRIETVLHPGIENAGSPKKSQIIKGVNDFLVWGKSQKINFAICTNKMESLAKKLLKEINLIEFFDYIAGADTFEYRKPDPRHLTNILEILDVKKEDSIMVGDSETDAETARVAKVNFILVKGGYTEKDQNSIYHNHFINDFTEMNGILSKMKFLN</sequence>
<accession>A0A966HQC0</accession>
<dbReference type="Proteomes" id="UP000747791">
    <property type="component" value="Unassembled WGS sequence"/>
</dbReference>
<dbReference type="EC" id="3.1.3.18" evidence="4"/>
<evidence type="ECO:0000313" key="6">
    <source>
        <dbReference type="Proteomes" id="UP000747791"/>
    </source>
</evidence>
<reference evidence="5" key="1">
    <citation type="submission" date="2018-10" db="EMBL/GenBank/DDBJ databases">
        <title>Iterative Subtractive Binning of Freshwater Chronoseries Metagenomes Recovers Nearly Complete Genomes from over Four Hundred Novel Species.</title>
        <authorList>
            <person name="Rodriguez-R L.M."/>
            <person name="Tsementzi D."/>
            <person name="Luo C."/>
            <person name="Konstantinidis K.T."/>
        </authorList>
    </citation>
    <scope>NUCLEOTIDE SEQUENCE</scope>
    <source>
        <strain evidence="5">WB8_2A_004</strain>
    </source>
</reference>
<comment type="pathway">
    <text evidence="2">Organic acid metabolism; glycolate biosynthesis; glycolate from 2-phosphoglycolate: step 1/1.</text>
</comment>
<evidence type="ECO:0000256" key="4">
    <source>
        <dbReference type="ARBA" id="ARBA00013078"/>
    </source>
</evidence>
<dbReference type="InterPro" id="IPR041492">
    <property type="entry name" value="HAD_2"/>
</dbReference>